<sequence length="132" mass="14900">MTDDPTPAPGVIDLSGVRTQADLQLVRDFAIRRYIGEHGVDYTAAAEAVDEQIISVVRQVFREVNVVFAQVADHLSKVAVEVFDRLGRIVDPHPHLVDQDPPTDPRERALWLRRHRHTGPAPARLDGRKTRR</sequence>
<name>A0A511D3F1_9PSEU</name>
<dbReference type="RefSeq" id="WP_028930554.1">
    <property type="nucleotide sequence ID" value="NZ_AUII01000012.1"/>
</dbReference>
<organism evidence="2 3">
    <name type="scientific">Pseudonocardia asaccharolytica DSM 44247 = NBRC 16224</name>
    <dbReference type="NCBI Taxonomy" id="1123024"/>
    <lineage>
        <taxon>Bacteria</taxon>
        <taxon>Bacillati</taxon>
        <taxon>Actinomycetota</taxon>
        <taxon>Actinomycetes</taxon>
        <taxon>Pseudonocardiales</taxon>
        <taxon>Pseudonocardiaceae</taxon>
        <taxon>Pseudonocardia</taxon>
    </lineage>
</organism>
<dbReference type="EMBL" id="BJVI01000035">
    <property type="protein sequence ID" value="GEL19311.1"/>
    <property type="molecule type" value="Genomic_DNA"/>
</dbReference>
<reference evidence="2 3" key="1">
    <citation type="submission" date="2019-07" db="EMBL/GenBank/DDBJ databases">
        <title>Whole genome shotgun sequence of Pseudonocardia asaccharolytica NBRC 16224.</title>
        <authorList>
            <person name="Hosoyama A."/>
            <person name="Uohara A."/>
            <person name="Ohji S."/>
            <person name="Ichikawa N."/>
        </authorList>
    </citation>
    <scope>NUCLEOTIDE SEQUENCE [LARGE SCALE GENOMIC DNA]</scope>
    <source>
        <strain evidence="2 3">NBRC 16224</strain>
    </source>
</reference>
<evidence type="ECO:0000313" key="2">
    <source>
        <dbReference type="EMBL" id="GEL19311.1"/>
    </source>
</evidence>
<feature type="region of interest" description="Disordered" evidence="1">
    <location>
        <begin position="112"/>
        <end position="132"/>
    </location>
</feature>
<dbReference type="AlphaFoldDB" id="A0A511D3F1"/>
<keyword evidence="3" id="KW-1185">Reference proteome</keyword>
<gene>
    <name evidence="2" type="ORF">PA7_31480</name>
</gene>
<protein>
    <submittedName>
        <fullName evidence="2">Uncharacterized protein</fullName>
    </submittedName>
</protein>
<evidence type="ECO:0000256" key="1">
    <source>
        <dbReference type="SAM" id="MobiDB-lite"/>
    </source>
</evidence>
<evidence type="ECO:0000313" key="3">
    <source>
        <dbReference type="Proteomes" id="UP000321328"/>
    </source>
</evidence>
<accession>A0A511D3F1</accession>
<dbReference type="Proteomes" id="UP000321328">
    <property type="component" value="Unassembled WGS sequence"/>
</dbReference>
<comment type="caution">
    <text evidence="2">The sequence shown here is derived from an EMBL/GenBank/DDBJ whole genome shotgun (WGS) entry which is preliminary data.</text>
</comment>
<proteinExistence type="predicted"/>
<dbReference type="STRING" id="1123024.GCA_000423625_02842"/>